<feature type="region of interest" description="Disordered" evidence="1">
    <location>
        <begin position="1093"/>
        <end position="1139"/>
    </location>
</feature>
<dbReference type="Proteomes" id="UP000051952">
    <property type="component" value="Unassembled WGS sequence"/>
</dbReference>
<dbReference type="OrthoDB" id="273222at2759"/>
<evidence type="ECO:0000256" key="1">
    <source>
        <dbReference type="SAM" id="MobiDB-lite"/>
    </source>
</evidence>
<feature type="region of interest" description="Disordered" evidence="1">
    <location>
        <begin position="1167"/>
        <end position="1191"/>
    </location>
</feature>
<accession>A0A0S4JPQ3</accession>
<keyword evidence="3" id="KW-1185">Reference proteome</keyword>
<evidence type="ECO:0000313" key="2">
    <source>
        <dbReference type="EMBL" id="CUG92170.1"/>
    </source>
</evidence>
<dbReference type="VEuPathDB" id="TriTrypDB:BSAL_35870"/>
<dbReference type="EMBL" id="CYKH01002012">
    <property type="protein sequence ID" value="CUG92170.1"/>
    <property type="molecule type" value="Genomic_DNA"/>
</dbReference>
<feature type="compositionally biased region" description="Low complexity" evidence="1">
    <location>
        <begin position="1117"/>
        <end position="1136"/>
    </location>
</feature>
<evidence type="ECO:0000313" key="3">
    <source>
        <dbReference type="Proteomes" id="UP000051952"/>
    </source>
</evidence>
<reference evidence="3" key="1">
    <citation type="submission" date="2015-09" db="EMBL/GenBank/DDBJ databases">
        <authorList>
            <consortium name="Pathogen Informatics"/>
        </authorList>
    </citation>
    <scope>NUCLEOTIDE SEQUENCE [LARGE SCALE GENOMIC DNA]</scope>
    <source>
        <strain evidence="3">Lake Konstanz</strain>
    </source>
</reference>
<name>A0A0S4JPQ3_BODSA</name>
<sequence>MRRSSISVAVPTICLQARACGAPPTNIAAALDNNLSISPEQVRQLGEKEFPLVRRPVVHYSRYVSPQWLLGCSLIRHMDDVVTAELRSQHSLADNAAVTVVLHGDEAASTTDKSADIANNGGIVNPLDPRLRSVVNLAYLLTKRLYLPPSSVSPNAWQSSLILLRNATTLLGNFPSMSDADNDGKLKLLRCALSRYYDDTSAAHLVRNCSQSGGALWKETLLMYQAMHDIWTSNRNAADAASAVSGEGVSSASGDMTEVFPDGYITQSKTLPLVKTAPLHVSRLFTRPNPPVLRSIRLMTLTTLLDAGQWAAALTFTTHALFSRDFPSHMAIGYLLRVLGEASRWQEALHVTTLALNLVETRNVAILSTTQQLQGQTNVPLTKERAPPDSETSAVTDAADSNSLDRWLGTLHTGLKVVAQHGLDAARQDVKGNVEMTVNDIVPPNWAALVTALLRRSEAATAFTPVGTTAGGPSTNRQRMDSKLMFMIDQLQALTNSQTIAPMASNQKIEQLSHSLGRTNLTTNHSSAAVFAAARGAAMSGDWLAALRHLSIQNRTHSFVANNNSGEECIEAATVRVFILDAMPKGTLPSAMLRLRSVLDATHPYATAPQSNALDIATKQQLNVISMREKEAIIVSCASSRLPLVPGDWKDALTLLAEPLRYPDAPPVLVPAVHGSTPQSIGHALWVPGLPWSTALALFQASRTQLLVAEAKTMADASSAAAADETSSSMRHFTKSSDQHEGVYTSAMMHLAENLAHFLDSTNTTTSSATTPPHRAAKVLDDLLRDLLHKSCVSPSAALLASRTSSQLLLGGESDNNLLQIHGSVLSPKVLFYALTTKSPRPLSSQTTARRHRISSWETGMKYVALWARQTARKLPERSDESVWSTMPCFPILAALDRLSNQAQERSVGDVEPPSNSWELALGVWKWTRNSQPGAIQKANHASSSHKPGRAAEQVTLIALKTASVLLQAADRTGSPQPANAACRLLFDILHRHKLKSPVHCFSPATLDQILPTTLFSLLESPRPTQVLVLQRAACLRTCLEAVLRRIDDATPCVSHMRHSSPSSPPAAEPNCQEGLFQCVKMASRASRLVSEYQRYRQRQDAQQQPPPLQSQNESLPPSRSAASAPPTTSSSPIPAGGTQSLPDFARSIWLVALVAASTAIKLAKTSPQLPETRSNGVSHGDHQHTNHQGGGVGGVVGVFRPQLLEHLIGTAAPSPASHQIVRDGVRQAILSGMPVSAKAAGLIVQHGYWSSCLDLIARQHRDAILSSLTNINPDAAMKLLDSL</sequence>
<organism evidence="2 3">
    <name type="scientific">Bodo saltans</name>
    <name type="common">Flagellated protozoan</name>
    <dbReference type="NCBI Taxonomy" id="75058"/>
    <lineage>
        <taxon>Eukaryota</taxon>
        <taxon>Discoba</taxon>
        <taxon>Euglenozoa</taxon>
        <taxon>Kinetoplastea</taxon>
        <taxon>Metakinetoplastina</taxon>
        <taxon>Eubodonida</taxon>
        <taxon>Bodonidae</taxon>
        <taxon>Bodo</taxon>
    </lineage>
</organism>
<proteinExistence type="predicted"/>
<protein>
    <submittedName>
        <fullName evidence="2">Uncharacterized protein</fullName>
    </submittedName>
</protein>
<feature type="region of interest" description="Disordered" evidence="1">
    <location>
        <begin position="376"/>
        <end position="398"/>
    </location>
</feature>
<gene>
    <name evidence="2" type="ORF">BSAL_35870</name>
</gene>
<feature type="compositionally biased region" description="Polar residues" evidence="1">
    <location>
        <begin position="1167"/>
        <end position="1178"/>
    </location>
</feature>